<sequence>MSTVVVIGSNSRYIRSKPGLSYSNETATWITPTVYNNGNHNQIMGLIAVGSYYIGATNTGTIMAGTSLDAIGEGPSISETNSWFTPTGITSNTNTSGAVILISGLYRYTLPGDPNTVLESGAVFTNQENDALLYVDPANVLVTQTTSPETIASYSGSQYIIYYPLWNVPTADSVLYSCRYIPLPYEPDSDADPLWIACGRKDAQHGGIWWSKDQITWTELPLPEAFTDRTVFDVTLVVYSGGDAGPPDHRLYFSCWGVILNVTFFPNSGVGAWGSSQELVTPYAQPDLYRIISNTSNELLAVASGGIFFSADGVNWTRFSKRGYQFRGAAWNNDTWTVGSESLLQTNQTWTSTDGVTWTGNTTYVNAQDVTVVG</sequence>
<proteinExistence type="predicted"/>
<name>A0A6J5KN79_9CAUD</name>
<dbReference type="EMBL" id="LR796167">
    <property type="protein sequence ID" value="CAB4123251.1"/>
    <property type="molecule type" value="Genomic_DNA"/>
</dbReference>
<organism evidence="1">
    <name type="scientific">uncultured Caudovirales phage</name>
    <dbReference type="NCBI Taxonomy" id="2100421"/>
    <lineage>
        <taxon>Viruses</taxon>
        <taxon>Duplodnaviria</taxon>
        <taxon>Heunggongvirae</taxon>
        <taxon>Uroviricota</taxon>
        <taxon>Caudoviricetes</taxon>
        <taxon>Peduoviridae</taxon>
        <taxon>Maltschvirus</taxon>
        <taxon>Maltschvirus maltsch</taxon>
    </lineage>
</organism>
<protein>
    <submittedName>
        <fullName evidence="1">Uncharacterized protein</fullName>
    </submittedName>
</protein>
<reference evidence="1" key="1">
    <citation type="submission" date="2020-04" db="EMBL/GenBank/DDBJ databases">
        <authorList>
            <person name="Chiriac C."/>
            <person name="Salcher M."/>
            <person name="Ghai R."/>
            <person name="Kavagutti S V."/>
        </authorList>
    </citation>
    <scope>NUCLEOTIDE SEQUENCE</scope>
</reference>
<gene>
    <name evidence="1" type="ORF">UFOVP29_410</name>
</gene>
<evidence type="ECO:0000313" key="1">
    <source>
        <dbReference type="EMBL" id="CAB4123251.1"/>
    </source>
</evidence>
<accession>A0A6J5KN79</accession>